<comment type="caution">
    <text evidence="4">The sequence shown here is derived from an EMBL/GenBank/DDBJ whole genome shotgun (WGS) entry which is preliminary data.</text>
</comment>
<dbReference type="InterPro" id="IPR046112">
    <property type="entry name" value="DUF6049"/>
</dbReference>
<reference evidence="4 5" key="1">
    <citation type="submission" date="2024-06" db="EMBL/GenBank/DDBJ databases">
        <title>Sorghum-associated microbial communities from plants grown in Nebraska, USA.</title>
        <authorList>
            <person name="Schachtman D."/>
        </authorList>
    </citation>
    <scope>NUCLEOTIDE SEQUENCE [LARGE SCALE GENOMIC DNA]</scope>
    <source>
        <strain evidence="4 5">2857</strain>
    </source>
</reference>
<dbReference type="EMBL" id="JBEPSJ010000005">
    <property type="protein sequence ID" value="MET4583801.1"/>
    <property type="molecule type" value="Genomic_DNA"/>
</dbReference>
<accession>A0ABV2QRW7</accession>
<feature type="region of interest" description="Disordered" evidence="1">
    <location>
        <begin position="161"/>
        <end position="182"/>
    </location>
</feature>
<name>A0ABV2QRW7_9MICO</name>
<keyword evidence="3" id="KW-0732">Signal</keyword>
<evidence type="ECO:0000313" key="5">
    <source>
        <dbReference type="Proteomes" id="UP001549257"/>
    </source>
</evidence>
<evidence type="ECO:0000256" key="1">
    <source>
        <dbReference type="SAM" id="MobiDB-lite"/>
    </source>
</evidence>
<evidence type="ECO:0000256" key="2">
    <source>
        <dbReference type="SAM" id="Phobius"/>
    </source>
</evidence>
<proteinExistence type="predicted"/>
<dbReference type="Pfam" id="PF19516">
    <property type="entry name" value="DUF6049"/>
    <property type="match status" value="1"/>
</dbReference>
<feature type="signal peptide" evidence="3">
    <location>
        <begin position="1"/>
        <end position="28"/>
    </location>
</feature>
<keyword evidence="2" id="KW-0812">Transmembrane</keyword>
<feature type="transmembrane region" description="Helical" evidence="2">
    <location>
        <begin position="523"/>
        <end position="544"/>
    </location>
</feature>
<gene>
    <name evidence="4" type="ORF">ABIE21_003332</name>
</gene>
<dbReference type="RefSeq" id="WP_354025973.1">
    <property type="nucleotide sequence ID" value="NZ_JBEPSJ010000005.1"/>
</dbReference>
<feature type="chain" id="PRO_5046829076" evidence="3">
    <location>
        <begin position="29"/>
        <end position="569"/>
    </location>
</feature>
<keyword evidence="2" id="KW-1133">Transmembrane helix</keyword>
<protein>
    <submittedName>
        <fullName evidence="4">Uncharacterized protein</fullName>
    </submittedName>
</protein>
<evidence type="ECO:0000313" key="4">
    <source>
        <dbReference type="EMBL" id="MET4583801.1"/>
    </source>
</evidence>
<keyword evidence="2" id="KW-0472">Membrane</keyword>
<sequence length="569" mass="58360">MPLRPLTAVIATVTALLAATLASPAAVAAPGDPAGVARVSAIYALTAPESRTGLIDANALSLYTSPTGALTRDLDAVIDTAVAIGIDPMILASIRVLGTEAPQTAIDWLERLEGATNQTFALGYADADITVATQAGSPTVLTPTSFDYAIDPARFATVATDGDADTATPSPTPSPSASAAPQLPTAESLVAWDYTVPTIAWPVAGTVMASDLAVIGASGFTTTILSSGNLERSERGQATATVAESSTVVTDDPLSTLFNEAVEAPTTEGWQSTVGLLQAALDASALEGGPAGATTVLALDRGSLGSATKLRITLDAIEALPSTDLTPFSATLAVPPSPATIVERPQTPARVASAASLLATEASDASFATVAQNPALITGERRLRLLATMSTSWNTYPGGWGSAIDLYNAESVELHNAVRVVKSSDINLFADRASLPVPVKNSLNQPVTVNVLVTAPTPLLEIEQPSVAVTIEPDSQKRVQIPVQSISNGTAQISVAVTSGTGVPIGTPTSVKINVYAGWETPITVALGFLVFAVFAFGIARLVVRRSRARKVRLAAEHTAVDTPEDAAE</sequence>
<keyword evidence="5" id="KW-1185">Reference proteome</keyword>
<dbReference type="Proteomes" id="UP001549257">
    <property type="component" value="Unassembled WGS sequence"/>
</dbReference>
<evidence type="ECO:0000256" key="3">
    <source>
        <dbReference type="SAM" id="SignalP"/>
    </source>
</evidence>
<organism evidence="4 5">
    <name type="scientific">Conyzicola nivalis</name>
    <dbReference type="NCBI Taxonomy" id="1477021"/>
    <lineage>
        <taxon>Bacteria</taxon>
        <taxon>Bacillati</taxon>
        <taxon>Actinomycetota</taxon>
        <taxon>Actinomycetes</taxon>
        <taxon>Micrococcales</taxon>
        <taxon>Microbacteriaceae</taxon>
        <taxon>Conyzicola</taxon>
    </lineage>
</organism>